<feature type="compositionally biased region" description="Gly residues" evidence="1">
    <location>
        <begin position="684"/>
        <end position="724"/>
    </location>
</feature>
<feature type="compositionally biased region" description="Low complexity" evidence="1">
    <location>
        <begin position="669"/>
        <end position="683"/>
    </location>
</feature>
<dbReference type="Proteomes" id="UP001591681">
    <property type="component" value="Unassembled WGS sequence"/>
</dbReference>
<keyword evidence="4" id="KW-1185">Reference proteome</keyword>
<comment type="caution">
    <text evidence="3">The sequence shown here is derived from an EMBL/GenBank/DDBJ whole genome shotgun (WGS) entry which is preliminary data.</text>
</comment>
<dbReference type="AlphaFoldDB" id="A0ABD1J336"/>
<evidence type="ECO:0000313" key="3">
    <source>
        <dbReference type="EMBL" id="KAL2080700.1"/>
    </source>
</evidence>
<evidence type="ECO:0000256" key="1">
    <source>
        <dbReference type="SAM" id="MobiDB-lite"/>
    </source>
</evidence>
<evidence type="ECO:0000313" key="4">
    <source>
        <dbReference type="Proteomes" id="UP001591681"/>
    </source>
</evidence>
<dbReference type="PANTHER" id="PTHR24401:SF29">
    <property type="entry name" value="SI:CH211-243P7.3-RELATED"/>
    <property type="match status" value="1"/>
</dbReference>
<organism evidence="3 4">
    <name type="scientific">Coilia grayii</name>
    <name type="common">Gray's grenadier anchovy</name>
    <dbReference type="NCBI Taxonomy" id="363190"/>
    <lineage>
        <taxon>Eukaryota</taxon>
        <taxon>Metazoa</taxon>
        <taxon>Chordata</taxon>
        <taxon>Craniata</taxon>
        <taxon>Vertebrata</taxon>
        <taxon>Euteleostomi</taxon>
        <taxon>Actinopterygii</taxon>
        <taxon>Neopterygii</taxon>
        <taxon>Teleostei</taxon>
        <taxon>Clupei</taxon>
        <taxon>Clupeiformes</taxon>
        <taxon>Clupeoidei</taxon>
        <taxon>Engraulidae</taxon>
        <taxon>Coilinae</taxon>
        <taxon>Coilia</taxon>
    </lineage>
</organism>
<sequence length="869" mass="95339">MATEYLECRRCQRKVAGWSQEVMEQLEPGHRCQFPALLTYQLSCDRRVISMLRERTRGNSATQLYKKLCEVHSETWMRRSTHYLSVMEPFLTSGVVRACTPPPSMPPVPQPGWLLTVYGHDILSRLEDVKARVTSIFGKVLKMDSTKKVTRKLAGAAAGTAAWVTNVGNEHGQVLMSVLTAGEGAGLLPMAAGIVRRYRDAGVEPPQLLYVDRDCCSSFGGSRAAAMFAEWEGLVVRLDIWHLMRRFASGVTTESHQLYKPFLQQLSFTWHEEDAARLLDAKKRTLMAQGMSFPSDGGVWRHVSRKEMALHCRRRTRGAAETERLIGDLLEIFGGNWGRDTMGIPLLDRDRIQAIWAEQKRHFRCIQDPPGVELYTETGRLTKGGISLPVYRCARGFTSLESFLLHLNLFIPGDSASDHHFQGFLLNGLARWNEDRVASMAEGGELIGIEYLYSQTGRVLQDISLDPDVPDMEGNDYRGPDDQPGYLAVVKLATALVGLRSEAALSERRVDEVIELYEALSPYDRARVHYPPRHRDRPAQGRYKAAKSAHTSIAGVESLKRCLVGQTSGPATWPSASRVVEAVCTQLCNLYPSGTRVYGSRRTRWDCILLHYRHIRDLVLGHQRLMARAPIQLFELNQRTLSQWYVHENPEGEREDCVGTSTRHCSRGATTTTTATSSGSSSGPHGGSGLGGGGGSSGGSGHVGGGSDGPSNGGGASPSCGGGVPAHQATGGSSCPGRAFDTTSRSSCSRTFWCHTVPGPLCTPAGGDGAPPPSPPRSPSSLRHLQRHSSSLRRHSSFRLLQQHALQQHRLALLLLLLSLAPLVCPTPQTMEDRRRRVGAQGAMSVDCADSHGGRRLDTPAIKTALFVR</sequence>
<name>A0ABD1J336_9TELE</name>
<dbReference type="Pfam" id="PF20499">
    <property type="entry name" value="DUF6729"/>
    <property type="match status" value="1"/>
</dbReference>
<dbReference type="EMBL" id="JBHFQA010000021">
    <property type="protein sequence ID" value="KAL2080700.1"/>
    <property type="molecule type" value="Genomic_DNA"/>
</dbReference>
<dbReference type="InterPro" id="IPR046616">
    <property type="entry name" value="DUF6729"/>
</dbReference>
<gene>
    <name evidence="3" type="ORF">ACEWY4_024493</name>
</gene>
<reference evidence="3 4" key="1">
    <citation type="submission" date="2024-09" db="EMBL/GenBank/DDBJ databases">
        <title>A chromosome-level genome assembly of Gray's grenadier anchovy, Coilia grayii.</title>
        <authorList>
            <person name="Fu Z."/>
        </authorList>
    </citation>
    <scope>NUCLEOTIDE SEQUENCE [LARGE SCALE GENOMIC DNA]</scope>
    <source>
        <strain evidence="3">G4</strain>
        <tissue evidence="3">Muscle</tissue>
    </source>
</reference>
<feature type="domain" description="DUF6729" evidence="2">
    <location>
        <begin position="1"/>
        <end position="123"/>
    </location>
</feature>
<dbReference type="PANTHER" id="PTHR24401">
    <property type="entry name" value="SI:CH211-243P7.3-RELATED"/>
    <property type="match status" value="1"/>
</dbReference>
<feature type="region of interest" description="Disordered" evidence="1">
    <location>
        <begin position="652"/>
        <end position="740"/>
    </location>
</feature>
<evidence type="ECO:0000259" key="2">
    <source>
        <dbReference type="Pfam" id="PF20499"/>
    </source>
</evidence>
<proteinExistence type="predicted"/>
<protein>
    <recommendedName>
        <fullName evidence="2">DUF6729 domain-containing protein</fullName>
    </recommendedName>
</protein>
<accession>A0ABD1J336</accession>